<sequence>MRMGCHSGIQRLIVYAFCFLFLFIGWPKPVTANPALVAGLLVRVIAQTTAKRAATQVVARQAVTKYPLTEAAIQATIRKEAAATVAGMSRVAATRAATVPVNSALRKSGQVTWAALNVVGGVMTASELIDAFRSDNLKVVTDGVSLGNGKYEVRIGGRTQIVDFEPSPDSPVFLYGASFGSELEGTTIQPSRPVSVEAFPLNDAKTGTFPIPSGVIGSTSFDNSFAIYSIDIDDDTGDYHYIDNDNIDAVKNIMILKAVRSFEKRFKPVVYTAKGDNASFEYVHTSYSLDVLEFSPKIGSKFPYYPSMNLETNRIGNAITSFDAVVPAILHKKTLLSSYNPCEYVTVSDSVGDKVVTSDKRICTPPNDNDYVMNDERISDSVRLSLNTNYNGDYFDKKNKPDSIKTVSASELADILKDKPLDNSIIADLINDLLYDAAAQDGYEGITLSDSDYITESEVSDALKTVGGRLTASDLFSPIQDIELPSTSTGTGSGTKVDSDIEVKVDFGSDPNVKLPDLGEPPSGKEIIQPIRDSMPFLSDFKIGGRDAACPVADISFSLAGFNFEQIIDSHCDVIEKNRKFIELIASLIWAFAALRMILSA</sequence>
<accession>A0A0B6X7C4</accession>
<evidence type="ECO:0000313" key="2">
    <source>
        <dbReference type="Proteomes" id="UP000032930"/>
    </source>
</evidence>
<dbReference type="RefSeq" id="WP_046336691.1">
    <property type="nucleotide sequence ID" value="NZ_CAWMEF010000001.1"/>
</dbReference>
<protein>
    <submittedName>
        <fullName evidence="1">Uncharacterized protein</fullName>
    </submittedName>
</protein>
<reference evidence="1 2" key="1">
    <citation type="submission" date="2014-02" db="EMBL/GenBank/DDBJ databases">
        <authorList>
            <person name="Genoscope - CEA"/>
        </authorList>
    </citation>
    <scope>NUCLEOTIDE SEQUENCE [LARGE SCALE GENOMIC DNA]</scope>
    <source>
        <strain evidence="1 2">CS03</strain>
    </source>
</reference>
<dbReference type="AlphaFoldDB" id="A0A0B6X7C4"/>
<proteinExistence type="predicted"/>
<evidence type="ECO:0000313" key="1">
    <source>
        <dbReference type="EMBL" id="CDM89445.1"/>
    </source>
</evidence>
<dbReference type="Proteomes" id="UP000032930">
    <property type="component" value="Chromosome"/>
</dbReference>
<dbReference type="EMBL" id="FO818637">
    <property type="protein sequence ID" value="CDM89445.1"/>
    <property type="molecule type" value="Genomic_DNA"/>
</dbReference>
<name>A0A0B6X7C4_XENBV</name>
<organism evidence="1 2">
    <name type="scientific">Xenorhabdus bovienii</name>
    <name type="common">Xenorhabdus nematophila subsp. bovienii</name>
    <dbReference type="NCBI Taxonomy" id="40576"/>
    <lineage>
        <taxon>Bacteria</taxon>
        <taxon>Pseudomonadati</taxon>
        <taxon>Pseudomonadota</taxon>
        <taxon>Gammaproteobacteria</taxon>
        <taxon>Enterobacterales</taxon>
        <taxon>Morganellaceae</taxon>
        <taxon>Xenorhabdus</taxon>
    </lineage>
</organism>
<gene>
    <name evidence="1" type="ORF">XBW1_2088</name>
</gene>
<dbReference type="KEGG" id="xbv:XBW1_2088"/>